<dbReference type="GO" id="GO:0016757">
    <property type="term" value="F:glycosyltransferase activity"/>
    <property type="evidence" value="ECO:0007669"/>
    <property type="project" value="UniProtKB-KW"/>
</dbReference>
<proteinExistence type="predicted"/>
<evidence type="ECO:0000256" key="1">
    <source>
        <dbReference type="ARBA" id="ARBA00022679"/>
    </source>
</evidence>
<dbReference type="EC" id="2.4.-.-" evidence="3"/>
<protein>
    <submittedName>
        <fullName evidence="3">Glycosyltransferase family 4 protein</fullName>
        <ecNumber evidence="3">2.4.-.-</ecNumber>
    </submittedName>
</protein>
<dbReference type="EMBL" id="JAUHQA010000001">
    <property type="protein sequence ID" value="MDN4481761.1"/>
    <property type="molecule type" value="Genomic_DNA"/>
</dbReference>
<name>A0ABT8GKG0_9MICO</name>
<evidence type="ECO:0000259" key="2">
    <source>
        <dbReference type="Pfam" id="PF00534"/>
    </source>
</evidence>
<dbReference type="SUPFAM" id="SSF53756">
    <property type="entry name" value="UDP-Glycosyltransferase/glycogen phosphorylase"/>
    <property type="match status" value="1"/>
</dbReference>
<accession>A0ABT8GKG0</accession>
<sequence length="374" mass="39738">MITPGDHFSPRTGSAIPTVVDGLARASAHDGSSPYRHVVVLDRTTYTPRYDSAEALEYSPAPAPSRADSILDYGRAVMGRDRAALLRPYAPVMAALADAPAGIVVAHNAPFLAPALARTPHRIVLHAHNALPASMRPHEARRWVGSADALICVSSDHAAATRARVPAGLRDAVHVVRHGVDPAVFAPRERQQSPIRFVFVGRTIPHKGADVLVEAAQRLARRDIEVVVVGSHGFDPHAPLTGYERALRDAAATSVTPITFRPFTDRSDLPGLLGGAHALVVPSRWREPAGLTVGEGMASGAVVIASATGGIPELLGDAGVLVAPDSATALAAAMTRVADDVEFRAAKGRQARERAEAHDWSWSWRQMRDVLDGI</sequence>
<dbReference type="InterPro" id="IPR001296">
    <property type="entry name" value="Glyco_trans_1"/>
</dbReference>
<dbReference type="PANTHER" id="PTHR46401">
    <property type="entry name" value="GLYCOSYLTRANSFERASE WBBK-RELATED"/>
    <property type="match status" value="1"/>
</dbReference>
<dbReference type="Pfam" id="PF00534">
    <property type="entry name" value="Glycos_transf_1"/>
    <property type="match status" value="1"/>
</dbReference>
<gene>
    <name evidence="3" type="ORF">QQX02_12595</name>
</gene>
<feature type="domain" description="Glycosyl transferase family 1" evidence="2">
    <location>
        <begin position="190"/>
        <end position="354"/>
    </location>
</feature>
<dbReference type="PANTHER" id="PTHR46401:SF2">
    <property type="entry name" value="GLYCOSYLTRANSFERASE WBBK-RELATED"/>
    <property type="match status" value="1"/>
</dbReference>
<dbReference type="Proteomes" id="UP001172708">
    <property type="component" value="Unassembled WGS sequence"/>
</dbReference>
<reference evidence="3" key="1">
    <citation type="submission" date="2023-06" db="EMBL/GenBank/DDBJ databases">
        <title>Egi l300058.</title>
        <authorList>
            <person name="Gao L."/>
            <person name="Fang B.-Z."/>
            <person name="Li W.-J."/>
        </authorList>
    </citation>
    <scope>NUCLEOTIDE SEQUENCE</scope>
    <source>
        <strain evidence="3">EGI L300058</strain>
    </source>
</reference>
<organism evidence="3 4">
    <name type="scientific">Demequina muriae</name>
    <dbReference type="NCBI Taxonomy" id="3051664"/>
    <lineage>
        <taxon>Bacteria</taxon>
        <taxon>Bacillati</taxon>
        <taxon>Actinomycetota</taxon>
        <taxon>Actinomycetes</taxon>
        <taxon>Micrococcales</taxon>
        <taxon>Demequinaceae</taxon>
        <taxon>Demequina</taxon>
    </lineage>
</organism>
<dbReference type="Gene3D" id="3.40.50.2000">
    <property type="entry name" value="Glycogen Phosphorylase B"/>
    <property type="match status" value="2"/>
</dbReference>
<keyword evidence="1 3" id="KW-0808">Transferase</keyword>
<evidence type="ECO:0000313" key="3">
    <source>
        <dbReference type="EMBL" id="MDN4481761.1"/>
    </source>
</evidence>
<keyword evidence="4" id="KW-1185">Reference proteome</keyword>
<keyword evidence="3" id="KW-0328">Glycosyltransferase</keyword>
<dbReference type="CDD" id="cd03801">
    <property type="entry name" value="GT4_PimA-like"/>
    <property type="match status" value="1"/>
</dbReference>
<comment type="caution">
    <text evidence="3">The sequence shown here is derived from an EMBL/GenBank/DDBJ whole genome shotgun (WGS) entry which is preliminary data.</text>
</comment>
<evidence type="ECO:0000313" key="4">
    <source>
        <dbReference type="Proteomes" id="UP001172708"/>
    </source>
</evidence>